<evidence type="ECO:0000313" key="15">
    <source>
        <dbReference type="Proteomes" id="UP000305888"/>
    </source>
</evidence>
<dbReference type="EC" id="2.7.6.3" evidence="3"/>
<gene>
    <name evidence="14" type="primary">folK</name>
    <name evidence="14" type="ORF">FDP22_10535</name>
</gene>
<dbReference type="InterPro" id="IPR000550">
    <property type="entry name" value="Hppk"/>
</dbReference>
<dbReference type="GO" id="GO:0005524">
    <property type="term" value="F:ATP binding"/>
    <property type="evidence" value="ECO:0007669"/>
    <property type="project" value="UniProtKB-KW"/>
</dbReference>
<evidence type="ECO:0000256" key="10">
    <source>
        <dbReference type="ARBA" id="ARBA00029409"/>
    </source>
</evidence>
<evidence type="ECO:0000256" key="12">
    <source>
        <dbReference type="ARBA" id="ARBA00033413"/>
    </source>
</evidence>
<dbReference type="GO" id="GO:0003848">
    <property type="term" value="F:2-amino-4-hydroxy-6-hydroxymethyldihydropteridine diphosphokinase activity"/>
    <property type="evidence" value="ECO:0007669"/>
    <property type="project" value="UniProtKB-EC"/>
</dbReference>
<dbReference type="Proteomes" id="UP000305888">
    <property type="component" value="Chromosome"/>
</dbReference>
<dbReference type="UniPathway" id="UPA00077">
    <property type="reaction ID" value="UER00155"/>
</dbReference>
<keyword evidence="6" id="KW-0547">Nucleotide-binding</keyword>
<feature type="domain" description="7,8-dihydro-6-hydroxymethylpterin-pyrophosphokinase" evidence="13">
    <location>
        <begin position="91"/>
        <end position="102"/>
    </location>
</feature>
<evidence type="ECO:0000256" key="11">
    <source>
        <dbReference type="ARBA" id="ARBA00029766"/>
    </source>
</evidence>
<evidence type="ECO:0000256" key="5">
    <source>
        <dbReference type="ARBA" id="ARBA00022679"/>
    </source>
</evidence>
<proteinExistence type="inferred from homology"/>
<comment type="pathway">
    <text evidence="1">Cofactor biosynthesis; tetrahydrofolate biosynthesis; 2-amino-4-hydroxy-6-hydroxymethyl-7,8-dihydropteridine diphosphate from 7,8-dihydroneopterin triphosphate: step 4/4.</text>
</comment>
<evidence type="ECO:0000256" key="6">
    <source>
        <dbReference type="ARBA" id="ARBA00022741"/>
    </source>
</evidence>
<evidence type="ECO:0000256" key="1">
    <source>
        <dbReference type="ARBA" id="ARBA00005051"/>
    </source>
</evidence>
<sequence length="187" mass="20049">MNLIIVAVGSNLQSGPFGATGPLCDALSGMPGESIRPRLVSPWFRSPAWPPGIGPDFVNGALLADTPLGAEESLAALHRIENALGRVRERRWGPRLIDLDLLAWNDLVTPGRAEVEALMALGLEAGNRPAPEHLVLPHPRLHERGFVLAPLLKVAPDWRHPLTGLSVREMHARLPAAALEGLAELPG</sequence>
<keyword evidence="5 14" id="KW-0808">Transferase</keyword>
<evidence type="ECO:0000256" key="8">
    <source>
        <dbReference type="ARBA" id="ARBA00022840"/>
    </source>
</evidence>
<dbReference type="InterPro" id="IPR035907">
    <property type="entry name" value="Hppk_sf"/>
</dbReference>
<dbReference type="KEGG" id="ppru:FDP22_10535"/>
<dbReference type="SUPFAM" id="SSF55083">
    <property type="entry name" value="6-hydroxymethyl-7,8-dihydropterin pyrophosphokinase, HPPK"/>
    <property type="match status" value="1"/>
</dbReference>
<evidence type="ECO:0000256" key="9">
    <source>
        <dbReference type="ARBA" id="ARBA00022909"/>
    </source>
</evidence>
<organism evidence="14 15">
    <name type="scientific">Paroceanicella profunda</name>
    <dbReference type="NCBI Taxonomy" id="2579971"/>
    <lineage>
        <taxon>Bacteria</taxon>
        <taxon>Pseudomonadati</taxon>
        <taxon>Pseudomonadota</taxon>
        <taxon>Alphaproteobacteria</taxon>
        <taxon>Rhodobacterales</taxon>
        <taxon>Paracoccaceae</taxon>
        <taxon>Paroceanicella</taxon>
    </lineage>
</organism>
<name>A0A5B8G153_9RHOB</name>
<dbReference type="Pfam" id="PF01288">
    <property type="entry name" value="HPPK"/>
    <property type="match status" value="1"/>
</dbReference>
<keyword evidence="9" id="KW-0289">Folate biosynthesis</keyword>
<protein>
    <recommendedName>
        <fullName evidence="4">2-amino-4-hydroxy-6-hydroxymethyldihydropteridine pyrophosphokinase</fullName>
        <ecNumber evidence="3">2.7.6.3</ecNumber>
    </recommendedName>
    <alternativeName>
        <fullName evidence="11">6-hydroxymethyl-7,8-dihydropterin pyrophosphokinase</fullName>
    </alternativeName>
    <alternativeName>
        <fullName evidence="12">7,8-dihydro-6-hydroxymethylpterin-pyrophosphokinase</fullName>
    </alternativeName>
</protein>
<dbReference type="GO" id="GO:0046656">
    <property type="term" value="P:folic acid biosynthetic process"/>
    <property type="evidence" value="ECO:0007669"/>
    <property type="project" value="UniProtKB-KW"/>
</dbReference>
<evidence type="ECO:0000256" key="3">
    <source>
        <dbReference type="ARBA" id="ARBA00013253"/>
    </source>
</evidence>
<dbReference type="AlphaFoldDB" id="A0A5B8G153"/>
<evidence type="ECO:0000256" key="2">
    <source>
        <dbReference type="ARBA" id="ARBA00005810"/>
    </source>
</evidence>
<comment type="similarity">
    <text evidence="2">Belongs to the HPPK family.</text>
</comment>
<dbReference type="RefSeq" id="WP_138572740.1">
    <property type="nucleotide sequence ID" value="NZ_CP040818.1"/>
</dbReference>
<dbReference type="PANTHER" id="PTHR43071">
    <property type="entry name" value="2-AMINO-4-HYDROXY-6-HYDROXYMETHYLDIHYDROPTERIDINE PYROPHOSPHOKINASE"/>
    <property type="match status" value="1"/>
</dbReference>
<accession>A0A5B8G153</accession>
<evidence type="ECO:0000256" key="7">
    <source>
        <dbReference type="ARBA" id="ARBA00022777"/>
    </source>
</evidence>
<comment type="function">
    <text evidence="10">Catalyzes the transfer of pyrophosphate from adenosine triphosphate (ATP) to 6-hydroxymethyl-7,8-dihydropterin, an enzymatic step in folate biosynthesis pathway.</text>
</comment>
<dbReference type="PROSITE" id="PS00794">
    <property type="entry name" value="HPPK"/>
    <property type="match status" value="1"/>
</dbReference>
<dbReference type="Gene3D" id="3.30.70.560">
    <property type="entry name" value="7,8-Dihydro-6-hydroxymethylpterin-pyrophosphokinase HPPK"/>
    <property type="match status" value="1"/>
</dbReference>
<dbReference type="GO" id="GO:0016301">
    <property type="term" value="F:kinase activity"/>
    <property type="evidence" value="ECO:0007669"/>
    <property type="project" value="UniProtKB-KW"/>
</dbReference>
<dbReference type="NCBIfam" id="TIGR01498">
    <property type="entry name" value="folK"/>
    <property type="match status" value="1"/>
</dbReference>
<dbReference type="EMBL" id="CP040818">
    <property type="protein sequence ID" value="QDL92173.1"/>
    <property type="molecule type" value="Genomic_DNA"/>
</dbReference>
<keyword evidence="15" id="KW-1185">Reference proteome</keyword>
<evidence type="ECO:0000313" key="14">
    <source>
        <dbReference type="EMBL" id="QDL92173.1"/>
    </source>
</evidence>
<keyword evidence="7 14" id="KW-0418">Kinase</keyword>
<reference evidence="14 15" key="1">
    <citation type="submission" date="2019-06" db="EMBL/GenBank/DDBJ databases">
        <title>Genome sequence of Rhodobacteraceae bacterium D4M1.</title>
        <authorList>
            <person name="Cao J."/>
        </authorList>
    </citation>
    <scope>NUCLEOTIDE SEQUENCE [LARGE SCALE GENOMIC DNA]</scope>
    <source>
        <strain evidence="14 15">D4M1</strain>
    </source>
</reference>
<dbReference type="CDD" id="cd00483">
    <property type="entry name" value="HPPK"/>
    <property type="match status" value="1"/>
</dbReference>
<dbReference type="PANTHER" id="PTHR43071:SF1">
    <property type="entry name" value="2-AMINO-4-HYDROXY-6-HYDROXYMETHYLDIHYDROPTERIDINE PYROPHOSPHOKINASE"/>
    <property type="match status" value="1"/>
</dbReference>
<keyword evidence="8" id="KW-0067">ATP-binding</keyword>
<dbReference type="GO" id="GO:0046654">
    <property type="term" value="P:tetrahydrofolate biosynthetic process"/>
    <property type="evidence" value="ECO:0007669"/>
    <property type="project" value="UniProtKB-UniPathway"/>
</dbReference>
<evidence type="ECO:0000256" key="4">
    <source>
        <dbReference type="ARBA" id="ARBA00016218"/>
    </source>
</evidence>
<dbReference type="OrthoDB" id="9808041at2"/>
<evidence type="ECO:0000259" key="13">
    <source>
        <dbReference type="PROSITE" id="PS00794"/>
    </source>
</evidence>